<dbReference type="OrthoDB" id="10214942at2759"/>
<evidence type="ECO:0000313" key="1">
    <source>
        <dbReference type="EMBL" id="CAC5397122.1"/>
    </source>
</evidence>
<dbReference type="AlphaFoldDB" id="A0A6J8CQG9"/>
<protein>
    <submittedName>
        <fullName evidence="1">Uncharacterized protein</fullName>
    </submittedName>
</protein>
<dbReference type="EMBL" id="CACVKT020005665">
    <property type="protein sequence ID" value="CAC5397122.1"/>
    <property type="molecule type" value="Genomic_DNA"/>
</dbReference>
<accession>A0A6J8CQG9</accession>
<keyword evidence="2" id="KW-1185">Reference proteome</keyword>
<dbReference type="Proteomes" id="UP000507470">
    <property type="component" value="Unassembled WGS sequence"/>
</dbReference>
<name>A0A6J8CQG9_MYTCO</name>
<organism evidence="1 2">
    <name type="scientific">Mytilus coruscus</name>
    <name type="common">Sea mussel</name>
    <dbReference type="NCBI Taxonomy" id="42192"/>
    <lineage>
        <taxon>Eukaryota</taxon>
        <taxon>Metazoa</taxon>
        <taxon>Spiralia</taxon>
        <taxon>Lophotrochozoa</taxon>
        <taxon>Mollusca</taxon>
        <taxon>Bivalvia</taxon>
        <taxon>Autobranchia</taxon>
        <taxon>Pteriomorphia</taxon>
        <taxon>Mytilida</taxon>
        <taxon>Mytiloidea</taxon>
        <taxon>Mytilidae</taxon>
        <taxon>Mytilinae</taxon>
        <taxon>Mytilus</taxon>
    </lineage>
</organism>
<evidence type="ECO:0000313" key="2">
    <source>
        <dbReference type="Proteomes" id="UP000507470"/>
    </source>
</evidence>
<proteinExistence type="predicted"/>
<gene>
    <name evidence="1" type="ORF">MCOR_31590</name>
</gene>
<reference evidence="1 2" key="1">
    <citation type="submission" date="2020-06" db="EMBL/GenBank/DDBJ databases">
        <authorList>
            <person name="Li R."/>
            <person name="Bekaert M."/>
        </authorList>
    </citation>
    <scope>NUCLEOTIDE SEQUENCE [LARGE SCALE GENOMIC DNA]</scope>
    <source>
        <strain evidence="2">wild</strain>
    </source>
</reference>
<sequence length="159" mass="18519">MANISLEMDRDGSGVMVDEFAFIDAKHNRCRGFKTLTLWTYHQVLRKLVSSAIMEVDEENTKNCYKFNPFGFIVGDNHANWCSIRDIYGVHTLERAVSCEFHYKQSVQRNSRKVSEKSNEFICLANALLHAETINQFNAACEQMETFFKINNIKELHKW</sequence>